<accession>A0A0D2GB09</accession>
<dbReference type="Gene3D" id="3.50.50.60">
    <property type="entry name" value="FAD/NAD(P)-binding domain"/>
    <property type="match status" value="1"/>
</dbReference>
<dbReference type="InterPro" id="IPR050982">
    <property type="entry name" value="Auxin_biosynth/cation_transpt"/>
</dbReference>
<proteinExistence type="predicted"/>
<dbReference type="GO" id="GO:0050660">
    <property type="term" value="F:flavin adenine dinucleotide binding"/>
    <property type="evidence" value="ECO:0007669"/>
    <property type="project" value="TreeGrafter"/>
</dbReference>
<keyword evidence="1" id="KW-0560">Oxidoreductase</keyword>
<dbReference type="EMBL" id="KN846958">
    <property type="protein sequence ID" value="KIW69249.1"/>
    <property type="molecule type" value="Genomic_DNA"/>
</dbReference>
<evidence type="ECO:0000259" key="2">
    <source>
        <dbReference type="Pfam" id="PF07992"/>
    </source>
</evidence>
<evidence type="ECO:0000313" key="3">
    <source>
        <dbReference type="EMBL" id="KIW69249.1"/>
    </source>
</evidence>
<dbReference type="AlphaFoldDB" id="A0A0D2GB09"/>
<organism evidence="3 4">
    <name type="scientific">Phialophora macrospora</name>
    <dbReference type="NCBI Taxonomy" id="1851006"/>
    <lineage>
        <taxon>Eukaryota</taxon>
        <taxon>Fungi</taxon>
        <taxon>Dikarya</taxon>
        <taxon>Ascomycota</taxon>
        <taxon>Pezizomycotina</taxon>
        <taxon>Eurotiomycetes</taxon>
        <taxon>Chaetothyriomycetidae</taxon>
        <taxon>Chaetothyriales</taxon>
        <taxon>Herpotrichiellaceae</taxon>
        <taxon>Phialophora</taxon>
    </lineage>
</organism>
<dbReference type="GO" id="GO:0004497">
    <property type="term" value="F:monooxygenase activity"/>
    <property type="evidence" value="ECO:0007669"/>
    <property type="project" value="TreeGrafter"/>
</dbReference>
<dbReference type="SUPFAM" id="SSF51905">
    <property type="entry name" value="FAD/NAD(P)-binding domain"/>
    <property type="match status" value="2"/>
</dbReference>
<evidence type="ECO:0000313" key="4">
    <source>
        <dbReference type="Proteomes" id="UP000054266"/>
    </source>
</evidence>
<gene>
    <name evidence="3" type="ORF">PV04_05136</name>
</gene>
<dbReference type="PANTHER" id="PTHR43539:SF24">
    <property type="entry name" value="FAD_NAD(P)-BINDING DOMAIN-CONTAINING PROTEIN-RELATED"/>
    <property type="match status" value="1"/>
</dbReference>
<protein>
    <recommendedName>
        <fullName evidence="2">FAD/NAD(P)-binding domain-containing protein</fullName>
    </recommendedName>
</protein>
<dbReference type="PRINTS" id="PR00368">
    <property type="entry name" value="FADPNR"/>
</dbReference>
<dbReference type="HOGENOM" id="CLU_015676_1_2_1"/>
<keyword evidence="4" id="KW-1185">Reference proteome</keyword>
<sequence length="619" mass="69055">MDGFPLASIPPLVLQDGVNRDEINPGDIVSNWLAALEKRPKNGLSTVLSDLFVEDCWWRDFVGLSWDIAAKQGLDSVGEYLNTSTTGFGNLEVIKTGGLQPALVDMHGMVWVQGGFTFNTRDGTGEGLVRLINVGKAQWKAWTVFTQLERLNSQDEIDKQRLEQDYTQTRLSNGVNGAKEEEPAVLIIGAGQAGLTLAAQLKHMGVKALLIDKLPRLGDFWRSRYETVRTHTPIYTDHYPFLKFPTTWPRWLEQDKIAGWMEHYGQIMGLNYMLSTTVRSIDYDETSRLYTVEVENADGKHTFRPRHLVLATGVFAQKPVVPDIPGRDTFGGNVYHSMQHRGARHVGPSLSDKRVVIVGSGTSAHDIAQDFVNSGAKAVSIVQRHAIFSLSAEAIEEAYYSLWAQPGVSTEEADIIANSFPTAVARTFNIGQTVMMEERDKDLIEGMEKMGMQIKRAKKVGYGFIDHLVVKTGHFYIDQGASPMIVDGRIKIHHCEEGVKEFVVDGVVLGNGKKVDADIVVLATGYHRNVLTVKELMGDKIADKVGDLGYMDSEQERIGWWRPTGFPGFWYMTGSFVWCRQFSPILALQITALEQGLNPGYWEQKERNSKGLGTISRQD</sequence>
<dbReference type="PRINTS" id="PR00469">
    <property type="entry name" value="PNDRDTASEII"/>
</dbReference>
<dbReference type="Pfam" id="PF07992">
    <property type="entry name" value="Pyr_redox_2"/>
    <property type="match status" value="1"/>
</dbReference>
<name>A0A0D2GB09_9EURO</name>
<dbReference type="Proteomes" id="UP000054266">
    <property type="component" value="Unassembled WGS sequence"/>
</dbReference>
<dbReference type="InterPro" id="IPR023753">
    <property type="entry name" value="FAD/NAD-binding_dom"/>
</dbReference>
<dbReference type="InterPro" id="IPR036188">
    <property type="entry name" value="FAD/NAD-bd_sf"/>
</dbReference>
<dbReference type="PANTHER" id="PTHR43539">
    <property type="entry name" value="FLAVIN-BINDING MONOOXYGENASE-LIKE PROTEIN (AFU_ORTHOLOGUE AFUA_4G09220)"/>
    <property type="match status" value="1"/>
</dbReference>
<feature type="domain" description="FAD/NAD(P)-binding" evidence="2">
    <location>
        <begin position="184"/>
        <end position="398"/>
    </location>
</feature>
<reference evidence="3 4" key="1">
    <citation type="submission" date="2015-01" db="EMBL/GenBank/DDBJ databases">
        <title>The Genome Sequence of Capronia semiimmersa CBS27337.</title>
        <authorList>
            <consortium name="The Broad Institute Genomics Platform"/>
            <person name="Cuomo C."/>
            <person name="de Hoog S."/>
            <person name="Gorbushina A."/>
            <person name="Stielow B."/>
            <person name="Teixiera M."/>
            <person name="Abouelleil A."/>
            <person name="Chapman S.B."/>
            <person name="Priest M."/>
            <person name="Young S.K."/>
            <person name="Wortman J."/>
            <person name="Nusbaum C."/>
            <person name="Birren B."/>
        </authorList>
    </citation>
    <scope>NUCLEOTIDE SEQUENCE [LARGE SCALE GENOMIC DNA]</scope>
    <source>
        <strain evidence="3 4">CBS 27337</strain>
    </source>
</reference>
<evidence type="ECO:0000256" key="1">
    <source>
        <dbReference type="ARBA" id="ARBA00023002"/>
    </source>
</evidence>